<dbReference type="GO" id="GO:0005576">
    <property type="term" value="C:extracellular region"/>
    <property type="evidence" value="ECO:0007669"/>
    <property type="project" value="UniProtKB-SubCell"/>
</dbReference>
<keyword evidence="4" id="KW-1185">Reference proteome</keyword>
<dbReference type="Gene3D" id="2.150.10.10">
    <property type="entry name" value="Serralysin-like metalloprotease, C-terminal"/>
    <property type="match status" value="5"/>
</dbReference>
<evidence type="ECO:0000313" key="4">
    <source>
        <dbReference type="Proteomes" id="UP000196655"/>
    </source>
</evidence>
<reference evidence="4" key="1">
    <citation type="submission" date="2017-05" db="EMBL/GenBank/DDBJ databases">
        <authorList>
            <person name="Macchi M."/>
            <person name="Festa S."/>
            <person name="Coppotelli B.M."/>
            <person name="Morelli I.S."/>
        </authorList>
    </citation>
    <scope>NUCLEOTIDE SEQUENCE [LARGE SCALE GENOMIC DNA]</scope>
    <source>
        <strain evidence="4">I</strain>
    </source>
</reference>
<evidence type="ECO:0000313" key="3">
    <source>
        <dbReference type="EMBL" id="OWJ56630.1"/>
    </source>
</evidence>
<dbReference type="InterPro" id="IPR018511">
    <property type="entry name" value="Hemolysin-typ_Ca-bd_CS"/>
</dbReference>
<dbReference type="InterPro" id="IPR011049">
    <property type="entry name" value="Serralysin-like_metalloprot_C"/>
</dbReference>
<proteinExistence type="predicted"/>
<dbReference type="SUPFAM" id="SSF51120">
    <property type="entry name" value="beta-Roll"/>
    <property type="match status" value="4"/>
</dbReference>
<dbReference type="Pfam" id="PF00353">
    <property type="entry name" value="HemolysinCabind"/>
    <property type="match status" value="8"/>
</dbReference>
<dbReference type="PRINTS" id="PR00313">
    <property type="entry name" value="CABNDNGRPT"/>
</dbReference>
<organism evidence="3 4">
    <name type="scientific">Inquilinus limosus</name>
    <dbReference type="NCBI Taxonomy" id="171674"/>
    <lineage>
        <taxon>Bacteria</taxon>
        <taxon>Pseudomonadati</taxon>
        <taxon>Pseudomonadota</taxon>
        <taxon>Alphaproteobacteria</taxon>
        <taxon>Rhodospirillales</taxon>
        <taxon>Rhodospirillaceae</taxon>
        <taxon>Inquilinus</taxon>
    </lineage>
</organism>
<comment type="subcellular location">
    <subcellularLocation>
        <location evidence="1">Secreted</location>
    </subcellularLocation>
</comment>
<dbReference type="AlphaFoldDB" id="A0A211YUA9"/>
<keyword evidence="2" id="KW-0964">Secreted</keyword>
<evidence type="ECO:0008006" key="5">
    <source>
        <dbReference type="Google" id="ProtNLM"/>
    </source>
</evidence>
<comment type="caution">
    <text evidence="3">The sequence shown here is derived from an EMBL/GenBank/DDBJ whole genome shotgun (WGS) entry which is preliminary data.</text>
</comment>
<dbReference type="RefSeq" id="WP_088157728.1">
    <property type="nucleotide sequence ID" value="NZ_NHON01000162.1"/>
</dbReference>
<dbReference type="InterPro" id="IPR001343">
    <property type="entry name" value="Hemolysn_Ca-bd"/>
</dbReference>
<dbReference type="InterPro" id="IPR050557">
    <property type="entry name" value="RTX_toxin/Mannuronan_C5-epim"/>
</dbReference>
<dbReference type="PROSITE" id="PS00330">
    <property type="entry name" value="HEMOLYSIN_CALCIUM"/>
    <property type="match status" value="3"/>
</dbReference>
<gene>
    <name evidence="3" type="ORF">BWR60_34760</name>
</gene>
<protein>
    <recommendedName>
        <fullName evidence="5">Peptidase M10 serralysin C-terminal domain-containing protein</fullName>
    </recommendedName>
</protein>
<dbReference type="Proteomes" id="UP000196655">
    <property type="component" value="Unassembled WGS sequence"/>
</dbReference>
<dbReference type="PANTHER" id="PTHR38340">
    <property type="entry name" value="S-LAYER PROTEIN"/>
    <property type="match status" value="1"/>
</dbReference>
<dbReference type="GO" id="GO:0005509">
    <property type="term" value="F:calcium ion binding"/>
    <property type="evidence" value="ECO:0007669"/>
    <property type="project" value="InterPro"/>
</dbReference>
<dbReference type="PANTHER" id="PTHR38340:SF1">
    <property type="entry name" value="S-LAYER PROTEIN"/>
    <property type="match status" value="1"/>
</dbReference>
<evidence type="ECO:0000256" key="2">
    <source>
        <dbReference type="ARBA" id="ARBA00022525"/>
    </source>
</evidence>
<dbReference type="EMBL" id="NHON01000162">
    <property type="protein sequence ID" value="OWJ56630.1"/>
    <property type="molecule type" value="Genomic_DNA"/>
</dbReference>
<dbReference type="OrthoDB" id="5485153at2"/>
<name>A0A211YUA9_9PROT</name>
<evidence type="ECO:0000256" key="1">
    <source>
        <dbReference type="ARBA" id="ARBA00004613"/>
    </source>
</evidence>
<accession>A0A211YUA9</accession>
<sequence length="587" mass="59326">MAVFSGTSIADRIVGSAEADQIYGLDGDDKLYGSAGSDWLIGGAGADILVGGLGDDSYDVDSAGDQVVERAGEGTDRVRASVSHQLAANVEILTLTGMADINGFGNGLDNTILGNAGNNVLNGGAGADAMAGGRGDDIYDVDSSGDRISEAANEGHDRVRALVSWQLGANVEDLTLGGSGNLIGIGNALNNTIIGNAGDNVLNGGAGSDLLIGRAGNDVYDVDSLGDRVQEAADEGYDRVRSSVSFELGAHIEELNLIGSGSISGTGNAWANTIIGNAGNNALNGGAGNDVVIGGAGADILGGGVGMDRIYGGLGNDTLKVGWANYEGGIVIDPRLDATTGDVFDGGDGNDILFIESDFGTPVDISGISIYNIETLTSYAKIIKISVSQISHFSTIGGNTIKISDGGEVDFSGKHVGALDIILSDEGNSLLLAQPWTGIAGPSIHGGAGADIIVGGDNGGEIFGGGGDDSIVGGSYSDFINGGQGNNYLAGGAGGDWFIFTGDNEGIDTISDFNSSTGDNLRFKGLLHGYFTYLGSGAFTADGNSEARFADGHALVDVDGNGTTDITIKLNGFTSASQLFASDFVFY</sequence>